<comment type="subcellular location">
    <subcellularLocation>
        <location evidence="1">Endoplasmic reticulum membrane</location>
        <topology evidence="1">Single-pass type IV membrane protein</topology>
    </subcellularLocation>
</comment>
<dbReference type="Proteomes" id="UP000504638">
    <property type="component" value="Unplaced"/>
</dbReference>
<sequence>MPDQDAITLKRLLASLEQTILDPDTPLRSNKFQRNKTTANLDYARSLLRNLEQSSPSKPGARHANQATLRAQRELIKRLAQRLKELESQDTSWDDDDAVDSEPEQEQAAPTVPPDTSDSNLRSRKPGQQDPEGTSTSNALFEGRSGPSNLGTSGSADADASKDQVLTHHRSLQSDLTESLLSTAQALRTQASSLAVTISEDKGTVDLAGQAMDKSTSGLEKQMGLVKRLSEEQGLWGRLMLYLWIGGLWVALLVVVFVLPKIRI</sequence>
<keyword evidence="7" id="KW-0653">Protein transport</keyword>
<evidence type="ECO:0000256" key="6">
    <source>
        <dbReference type="ARBA" id="ARBA00022892"/>
    </source>
</evidence>
<reference evidence="14" key="3">
    <citation type="submission" date="2025-04" db="UniProtKB">
        <authorList>
            <consortium name="RefSeq"/>
        </authorList>
    </citation>
    <scope>IDENTIFICATION</scope>
    <source>
        <strain evidence="14">CBS 781.70</strain>
    </source>
</reference>
<dbReference type="AlphaFoldDB" id="A0A6G1GAN3"/>
<evidence type="ECO:0000256" key="10">
    <source>
        <dbReference type="SAM" id="MobiDB-lite"/>
    </source>
</evidence>
<evidence type="ECO:0000313" key="12">
    <source>
        <dbReference type="EMBL" id="KAF1815125.1"/>
    </source>
</evidence>
<dbReference type="InterPro" id="IPR019150">
    <property type="entry name" value="Vesicle_transport_protein_Use1"/>
</dbReference>
<keyword evidence="9 11" id="KW-0472">Membrane</keyword>
<evidence type="ECO:0000256" key="3">
    <source>
        <dbReference type="ARBA" id="ARBA00022448"/>
    </source>
</evidence>
<dbReference type="GO" id="GO:0005789">
    <property type="term" value="C:endoplasmic reticulum membrane"/>
    <property type="evidence" value="ECO:0007669"/>
    <property type="project" value="UniProtKB-SubCell"/>
</dbReference>
<comment type="similarity">
    <text evidence="2">Belongs to the USE1 family.</text>
</comment>
<reference evidence="14" key="2">
    <citation type="submission" date="2020-04" db="EMBL/GenBank/DDBJ databases">
        <authorList>
            <consortium name="NCBI Genome Project"/>
        </authorList>
    </citation>
    <scope>NUCLEOTIDE SEQUENCE</scope>
    <source>
        <strain evidence="14">CBS 781.70</strain>
    </source>
</reference>
<keyword evidence="4 11" id="KW-0812">Transmembrane</keyword>
<dbReference type="OrthoDB" id="3231855at2759"/>
<protein>
    <recommendedName>
        <fullName evidence="15">Synaptobrevin</fullName>
    </recommendedName>
</protein>
<keyword evidence="6" id="KW-0931">ER-Golgi transport</keyword>
<name>A0A6G1GAN3_9PEZI</name>
<feature type="compositionally biased region" description="Polar residues" evidence="10">
    <location>
        <begin position="146"/>
        <end position="155"/>
    </location>
</feature>
<dbReference type="GO" id="GO:0005484">
    <property type="term" value="F:SNAP receptor activity"/>
    <property type="evidence" value="ECO:0007669"/>
    <property type="project" value="TreeGrafter"/>
</dbReference>
<evidence type="ECO:0000256" key="8">
    <source>
        <dbReference type="ARBA" id="ARBA00022989"/>
    </source>
</evidence>
<dbReference type="GeneID" id="54419509"/>
<dbReference type="PANTHER" id="PTHR13050">
    <property type="entry name" value="USE1-LIKE PROTEIN"/>
    <property type="match status" value="1"/>
</dbReference>
<keyword evidence="3" id="KW-0813">Transport</keyword>
<reference evidence="12 14" key="1">
    <citation type="submission" date="2020-01" db="EMBL/GenBank/DDBJ databases">
        <authorList>
            <consortium name="DOE Joint Genome Institute"/>
            <person name="Haridas S."/>
            <person name="Albert R."/>
            <person name="Binder M."/>
            <person name="Bloem J."/>
            <person name="Labutti K."/>
            <person name="Salamov A."/>
            <person name="Andreopoulos B."/>
            <person name="Baker S.E."/>
            <person name="Barry K."/>
            <person name="Bills G."/>
            <person name="Bluhm B.H."/>
            <person name="Cannon C."/>
            <person name="Castanera R."/>
            <person name="Culley D.E."/>
            <person name="Daum C."/>
            <person name="Ezra D."/>
            <person name="Gonzalez J.B."/>
            <person name="Henrissat B."/>
            <person name="Kuo A."/>
            <person name="Liang C."/>
            <person name="Lipzen A."/>
            <person name="Lutzoni F."/>
            <person name="Magnuson J."/>
            <person name="Mondo S."/>
            <person name="Nolan M."/>
            <person name="Ohm R."/>
            <person name="Pangilinan J."/>
            <person name="Park H.-J."/>
            <person name="Ramirez L."/>
            <person name="Alfaro M."/>
            <person name="Sun H."/>
            <person name="Tritt A."/>
            <person name="Yoshinaga Y."/>
            <person name="Zwiers L.-H."/>
            <person name="Turgeon B.G."/>
            <person name="Goodwin S.B."/>
            <person name="Spatafora J.W."/>
            <person name="Crous P.W."/>
            <person name="Grigoriev I.V."/>
        </authorList>
    </citation>
    <scope>NUCLEOTIDE SEQUENCE</scope>
    <source>
        <strain evidence="12 14">CBS 781.70</strain>
    </source>
</reference>
<dbReference type="GO" id="GO:0031201">
    <property type="term" value="C:SNARE complex"/>
    <property type="evidence" value="ECO:0007669"/>
    <property type="project" value="TreeGrafter"/>
</dbReference>
<evidence type="ECO:0000313" key="14">
    <source>
        <dbReference type="RefSeq" id="XP_033536756.1"/>
    </source>
</evidence>
<accession>A0A6G1GAN3</accession>
<dbReference type="Pfam" id="PF09753">
    <property type="entry name" value="Use1"/>
    <property type="match status" value="1"/>
</dbReference>
<evidence type="ECO:0000256" key="5">
    <source>
        <dbReference type="ARBA" id="ARBA00022824"/>
    </source>
</evidence>
<feature type="compositionally biased region" description="Acidic residues" evidence="10">
    <location>
        <begin position="92"/>
        <end position="105"/>
    </location>
</feature>
<dbReference type="GO" id="GO:0006890">
    <property type="term" value="P:retrograde vesicle-mediated transport, Golgi to endoplasmic reticulum"/>
    <property type="evidence" value="ECO:0007669"/>
    <property type="project" value="TreeGrafter"/>
</dbReference>
<evidence type="ECO:0000256" key="9">
    <source>
        <dbReference type="ARBA" id="ARBA00023136"/>
    </source>
</evidence>
<evidence type="ECO:0000256" key="2">
    <source>
        <dbReference type="ARBA" id="ARBA00007891"/>
    </source>
</evidence>
<keyword evidence="13" id="KW-1185">Reference proteome</keyword>
<proteinExistence type="inferred from homology"/>
<keyword evidence="8 11" id="KW-1133">Transmembrane helix</keyword>
<gene>
    <name evidence="12 14" type="ORF">P152DRAFT_456177</name>
</gene>
<evidence type="ECO:0000256" key="4">
    <source>
        <dbReference type="ARBA" id="ARBA00022692"/>
    </source>
</evidence>
<dbReference type="RefSeq" id="XP_033536756.1">
    <property type="nucleotide sequence ID" value="XM_033678939.1"/>
</dbReference>
<dbReference type="EMBL" id="ML975152">
    <property type="protein sequence ID" value="KAF1815125.1"/>
    <property type="molecule type" value="Genomic_DNA"/>
</dbReference>
<dbReference type="GO" id="GO:0015031">
    <property type="term" value="P:protein transport"/>
    <property type="evidence" value="ECO:0007669"/>
    <property type="project" value="UniProtKB-KW"/>
</dbReference>
<evidence type="ECO:0000256" key="1">
    <source>
        <dbReference type="ARBA" id="ARBA00004163"/>
    </source>
</evidence>
<evidence type="ECO:0000256" key="7">
    <source>
        <dbReference type="ARBA" id="ARBA00022927"/>
    </source>
</evidence>
<dbReference type="PANTHER" id="PTHR13050:SF7">
    <property type="entry name" value="VESICLE TRANSPORT PROTEIN USE1"/>
    <property type="match status" value="1"/>
</dbReference>
<organism evidence="12">
    <name type="scientific">Eremomyces bilateralis CBS 781.70</name>
    <dbReference type="NCBI Taxonomy" id="1392243"/>
    <lineage>
        <taxon>Eukaryota</taxon>
        <taxon>Fungi</taxon>
        <taxon>Dikarya</taxon>
        <taxon>Ascomycota</taxon>
        <taxon>Pezizomycotina</taxon>
        <taxon>Dothideomycetes</taxon>
        <taxon>Dothideomycetes incertae sedis</taxon>
        <taxon>Eremomycetales</taxon>
        <taxon>Eremomycetaceae</taxon>
        <taxon>Eremomyces</taxon>
    </lineage>
</organism>
<evidence type="ECO:0000313" key="13">
    <source>
        <dbReference type="Proteomes" id="UP000504638"/>
    </source>
</evidence>
<evidence type="ECO:0008006" key="15">
    <source>
        <dbReference type="Google" id="ProtNLM"/>
    </source>
</evidence>
<feature type="transmembrane region" description="Helical" evidence="11">
    <location>
        <begin position="239"/>
        <end position="259"/>
    </location>
</feature>
<keyword evidence="5" id="KW-0256">Endoplasmic reticulum</keyword>
<evidence type="ECO:0000256" key="11">
    <source>
        <dbReference type="SAM" id="Phobius"/>
    </source>
</evidence>
<feature type="region of interest" description="Disordered" evidence="10">
    <location>
        <begin position="85"/>
        <end position="169"/>
    </location>
</feature>